<evidence type="ECO:0000256" key="1">
    <source>
        <dbReference type="ARBA" id="ARBA00004651"/>
    </source>
</evidence>
<comment type="subcellular location">
    <subcellularLocation>
        <location evidence="8">Cell inner membrane</location>
        <topology evidence="8">Multi-pass membrane protein</topology>
    </subcellularLocation>
    <subcellularLocation>
        <location evidence="1">Cell membrane</location>
        <topology evidence="1">Multi-pass membrane protein</topology>
    </subcellularLocation>
</comment>
<dbReference type="Pfam" id="PF07690">
    <property type="entry name" value="MFS_1"/>
    <property type="match status" value="1"/>
</dbReference>
<feature type="transmembrane region" description="Helical" evidence="8">
    <location>
        <begin position="59"/>
        <end position="79"/>
    </location>
</feature>
<feature type="transmembrane region" description="Helical" evidence="8">
    <location>
        <begin position="225"/>
        <end position="249"/>
    </location>
</feature>
<keyword evidence="5 8" id="KW-0812">Transmembrane</keyword>
<evidence type="ECO:0000256" key="5">
    <source>
        <dbReference type="ARBA" id="ARBA00022692"/>
    </source>
</evidence>
<comment type="caution">
    <text evidence="8">Lacks conserved residue(s) required for the propagation of feature annotation.</text>
</comment>
<gene>
    <name evidence="10" type="ORF">RPMA_13635</name>
</gene>
<evidence type="ECO:0000256" key="7">
    <source>
        <dbReference type="ARBA" id="ARBA00023136"/>
    </source>
</evidence>
<evidence type="ECO:0000256" key="8">
    <source>
        <dbReference type="RuleBase" id="RU365088"/>
    </source>
</evidence>
<dbReference type="InterPro" id="IPR020846">
    <property type="entry name" value="MFS_dom"/>
</dbReference>
<keyword evidence="4" id="KW-1003">Cell membrane</keyword>
<evidence type="ECO:0000256" key="4">
    <source>
        <dbReference type="ARBA" id="ARBA00022475"/>
    </source>
</evidence>
<evidence type="ECO:0000313" key="11">
    <source>
        <dbReference type="Proteomes" id="UP000682843"/>
    </source>
</evidence>
<dbReference type="InterPro" id="IPR004812">
    <property type="entry name" value="Efflux_drug-R_Bcr/CmlA"/>
</dbReference>
<dbReference type="PROSITE" id="PS50850">
    <property type="entry name" value="MFS"/>
    <property type="match status" value="1"/>
</dbReference>
<keyword evidence="6 8" id="KW-1133">Transmembrane helix</keyword>
<feature type="transmembrane region" description="Helical" evidence="8">
    <location>
        <begin position="91"/>
        <end position="113"/>
    </location>
</feature>
<feature type="transmembrane region" description="Helical" evidence="8">
    <location>
        <begin position="261"/>
        <end position="280"/>
    </location>
</feature>
<name>A0ABX8ABR7_9BRAD</name>
<feature type="transmembrane region" description="Helical" evidence="8">
    <location>
        <begin position="382"/>
        <end position="405"/>
    </location>
</feature>
<dbReference type="InterPro" id="IPR036259">
    <property type="entry name" value="MFS_trans_sf"/>
</dbReference>
<dbReference type="Proteomes" id="UP000682843">
    <property type="component" value="Chromosome"/>
</dbReference>
<evidence type="ECO:0000313" key="10">
    <source>
        <dbReference type="EMBL" id="QUS39765.1"/>
    </source>
</evidence>
<feature type="transmembrane region" description="Helical" evidence="8">
    <location>
        <begin position="119"/>
        <end position="137"/>
    </location>
</feature>
<evidence type="ECO:0000256" key="3">
    <source>
        <dbReference type="ARBA" id="ARBA00022448"/>
    </source>
</evidence>
<dbReference type="PANTHER" id="PTHR23502:SF132">
    <property type="entry name" value="POLYAMINE TRANSPORTER 2-RELATED"/>
    <property type="match status" value="1"/>
</dbReference>
<feature type="transmembrane region" description="Helical" evidence="8">
    <location>
        <begin position="149"/>
        <end position="169"/>
    </location>
</feature>
<dbReference type="EMBL" id="CP036498">
    <property type="protein sequence ID" value="QUS39765.1"/>
    <property type="molecule type" value="Genomic_DNA"/>
</dbReference>
<dbReference type="RefSeq" id="WP_211913316.1">
    <property type="nucleotide sequence ID" value="NZ_CP036498.1"/>
</dbReference>
<accession>A0ABX8ABR7</accession>
<keyword evidence="3 8" id="KW-0813">Transport</keyword>
<proteinExistence type="inferred from homology"/>
<dbReference type="InterPro" id="IPR011701">
    <property type="entry name" value="MFS"/>
</dbReference>
<keyword evidence="8" id="KW-0997">Cell inner membrane</keyword>
<sequence length="415" mass="42868">MAVPALFKEFTVALGRDTFAFTAFLGTLTALPPLSIDMGLPGLPAIEATFADAGGRGPLTLSLFMAGFAISPLICGPLADRFGRRAMLLDGLLLFSLAAGACALAPNFSVLLACRLLQGFAAGACAILPIAIVRDLFVHGAARQKLSQIAAVLGIAPMLAPVLGGWVMTVSDWRAIYAAQAAVGLILLVVGAMGLAESQPVESRRSLNPRQLAESYRFVLTDRSFVGYALLYACAFACMFAFISGAPSVLIGSLGLSTTSFSLLFGLTSCGVLVASLISGRLSKHNVSSRKIIAFGLLLMVASALLALVLVPLGAVTVATLTPMMALTIFAFGMLAPSTNHEALANLPHVAGSAAGVMRCTQMVMGAFASAMVAVLEPFGHPALVMTGLMAAMAIVAGAIYLWVLPATKAGTHHR</sequence>
<feature type="transmembrane region" description="Helical" evidence="8">
    <location>
        <begin position="357"/>
        <end position="376"/>
    </location>
</feature>
<evidence type="ECO:0000259" key="9">
    <source>
        <dbReference type="PROSITE" id="PS50850"/>
    </source>
</evidence>
<dbReference type="CDD" id="cd17320">
    <property type="entry name" value="MFS_MdfA_MDR_like"/>
    <property type="match status" value="1"/>
</dbReference>
<feature type="domain" description="Major facilitator superfamily (MFS) profile" evidence="9">
    <location>
        <begin position="18"/>
        <end position="409"/>
    </location>
</feature>
<keyword evidence="7 8" id="KW-0472">Membrane</keyword>
<dbReference type="Gene3D" id="1.20.1720.10">
    <property type="entry name" value="Multidrug resistance protein D"/>
    <property type="match status" value="1"/>
</dbReference>
<feature type="transmembrane region" description="Helical" evidence="8">
    <location>
        <begin position="175"/>
        <end position="196"/>
    </location>
</feature>
<evidence type="ECO:0000256" key="6">
    <source>
        <dbReference type="ARBA" id="ARBA00022989"/>
    </source>
</evidence>
<reference evidence="10 11" key="1">
    <citation type="submission" date="2019-02" db="EMBL/GenBank/DDBJ databases">
        <title>Emended description of the genus Rhodopseudomonas and description of Rhodopseudomonas albus sp. nov., a non-phototrophic, heavy-metal-tolerant bacterium isolated from garden soil.</title>
        <authorList>
            <person name="Bao Z."/>
            <person name="Cao W.W."/>
            <person name="Sato Y."/>
            <person name="Nishizawa T."/>
            <person name="Zhao J."/>
            <person name="Guo Y."/>
            <person name="Ohta H."/>
        </authorList>
    </citation>
    <scope>NUCLEOTIDE SEQUENCE [LARGE SCALE GENOMIC DNA]</scope>
    <source>
        <strain evidence="10 11">SK50-23</strain>
    </source>
</reference>
<evidence type="ECO:0000256" key="2">
    <source>
        <dbReference type="ARBA" id="ARBA00006236"/>
    </source>
</evidence>
<keyword evidence="11" id="KW-1185">Reference proteome</keyword>
<dbReference type="PANTHER" id="PTHR23502">
    <property type="entry name" value="MAJOR FACILITATOR SUPERFAMILY"/>
    <property type="match status" value="1"/>
</dbReference>
<comment type="similarity">
    <text evidence="2 8">Belongs to the major facilitator superfamily. Bcr/CmlA family.</text>
</comment>
<protein>
    <recommendedName>
        <fullName evidence="8">Bcr/CflA family efflux transporter</fullName>
    </recommendedName>
</protein>
<dbReference type="NCBIfam" id="TIGR00710">
    <property type="entry name" value="efflux_Bcr_CflA"/>
    <property type="match status" value="1"/>
</dbReference>
<feature type="transmembrane region" description="Helical" evidence="8">
    <location>
        <begin position="292"/>
        <end position="311"/>
    </location>
</feature>
<organism evidence="10 11">
    <name type="scientific">Tardiphaga alba</name>
    <dbReference type="NCBI Taxonomy" id="340268"/>
    <lineage>
        <taxon>Bacteria</taxon>
        <taxon>Pseudomonadati</taxon>
        <taxon>Pseudomonadota</taxon>
        <taxon>Alphaproteobacteria</taxon>
        <taxon>Hyphomicrobiales</taxon>
        <taxon>Nitrobacteraceae</taxon>
        <taxon>Tardiphaga</taxon>
    </lineage>
</organism>
<feature type="transmembrane region" description="Helical" evidence="8">
    <location>
        <begin position="317"/>
        <end position="336"/>
    </location>
</feature>
<dbReference type="SUPFAM" id="SSF103473">
    <property type="entry name" value="MFS general substrate transporter"/>
    <property type="match status" value="1"/>
</dbReference>